<dbReference type="EMBL" id="GBXM01046573">
    <property type="protein sequence ID" value="JAH62004.1"/>
    <property type="molecule type" value="Transcribed_RNA"/>
</dbReference>
<dbReference type="AlphaFoldDB" id="A0A0E9U7W5"/>
<name>A0A0E9U7W5_ANGAN</name>
<accession>A0A0E9U7W5</accession>
<reference evidence="1" key="2">
    <citation type="journal article" date="2015" name="Fish Shellfish Immunol.">
        <title>Early steps in the European eel (Anguilla anguilla)-Vibrio vulnificus interaction in the gills: Role of the RtxA13 toxin.</title>
        <authorList>
            <person name="Callol A."/>
            <person name="Pajuelo D."/>
            <person name="Ebbesson L."/>
            <person name="Teles M."/>
            <person name="MacKenzie S."/>
            <person name="Amaro C."/>
        </authorList>
    </citation>
    <scope>NUCLEOTIDE SEQUENCE</scope>
</reference>
<sequence length="57" mass="6782">MAHYLCHAKGSELRKIKIAKYFLCQCNLTLLFLDHHFFHPNLKCQITTFGLHWHLSL</sequence>
<organism evidence="1">
    <name type="scientific">Anguilla anguilla</name>
    <name type="common">European freshwater eel</name>
    <name type="synonym">Muraena anguilla</name>
    <dbReference type="NCBI Taxonomy" id="7936"/>
    <lineage>
        <taxon>Eukaryota</taxon>
        <taxon>Metazoa</taxon>
        <taxon>Chordata</taxon>
        <taxon>Craniata</taxon>
        <taxon>Vertebrata</taxon>
        <taxon>Euteleostomi</taxon>
        <taxon>Actinopterygii</taxon>
        <taxon>Neopterygii</taxon>
        <taxon>Teleostei</taxon>
        <taxon>Anguilliformes</taxon>
        <taxon>Anguillidae</taxon>
        <taxon>Anguilla</taxon>
    </lineage>
</organism>
<reference evidence="1" key="1">
    <citation type="submission" date="2014-11" db="EMBL/GenBank/DDBJ databases">
        <authorList>
            <person name="Amaro Gonzalez C."/>
        </authorList>
    </citation>
    <scope>NUCLEOTIDE SEQUENCE</scope>
</reference>
<evidence type="ECO:0000313" key="1">
    <source>
        <dbReference type="EMBL" id="JAH62004.1"/>
    </source>
</evidence>
<protein>
    <submittedName>
        <fullName evidence="1">Uncharacterized protein</fullName>
    </submittedName>
</protein>
<proteinExistence type="predicted"/>